<proteinExistence type="predicted"/>
<evidence type="ECO:0000313" key="2">
    <source>
        <dbReference type="Proteomes" id="UP000327085"/>
    </source>
</evidence>
<dbReference type="EMBL" id="CABIKO010000291">
    <property type="protein sequence ID" value="VVA33508.1"/>
    <property type="molecule type" value="Genomic_DNA"/>
</dbReference>
<gene>
    <name evidence="1" type="ORF">ALMOND_2B019974</name>
</gene>
<protein>
    <submittedName>
        <fullName evidence="1">PREDICTED: zinc finger CCHC-type</fullName>
    </submittedName>
</protein>
<dbReference type="InParanoid" id="A0A5E4G1L9"/>
<reference evidence="2" key="1">
    <citation type="journal article" date="2020" name="Plant J.">
        <title>Transposons played a major role in the diversification between the closely related almond and peach genomes: results from the almond genome sequence.</title>
        <authorList>
            <person name="Alioto T."/>
            <person name="Alexiou K.G."/>
            <person name="Bardil A."/>
            <person name="Barteri F."/>
            <person name="Castanera R."/>
            <person name="Cruz F."/>
            <person name="Dhingra A."/>
            <person name="Duval H."/>
            <person name="Fernandez I Marti A."/>
            <person name="Frias L."/>
            <person name="Galan B."/>
            <person name="Garcia J.L."/>
            <person name="Howad W."/>
            <person name="Gomez-Garrido J."/>
            <person name="Gut M."/>
            <person name="Julca I."/>
            <person name="Morata J."/>
            <person name="Puigdomenech P."/>
            <person name="Ribeca P."/>
            <person name="Rubio Cabetas M.J."/>
            <person name="Vlasova A."/>
            <person name="Wirthensohn M."/>
            <person name="Garcia-Mas J."/>
            <person name="Gabaldon T."/>
            <person name="Casacuberta J.M."/>
            <person name="Arus P."/>
        </authorList>
    </citation>
    <scope>NUCLEOTIDE SEQUENCE [LARGE SCALE GENOMIC DNA]</scope>
    <source>
        <strain evidence="2">cv. Texas</strain>
    </source>
</reference>
<organism evidence="1 2">
    <name type="scientific">Prunus dulcis</name>
    <name type="common">Almond</name>
    <name type="synonym">Amygdalus dulcis</name>
    <dbReference type="NCBI Taxonomy" id="3755"/>
    <lineage>
        <taxon>Eukaryota</taxon>
        <taxon>Viridiplantae</taxon>
        <taxon>Streptophyta</taxon>
        <taxon>Embryophyta</taxon>
        <taxon>Tracheophyta</taxon>
        <taxon>Spermatophyta</taxon>
        <taxon>Magnoliopsida</taxon>
        <taxon>eudicotyledons</taxon>
        <taxon>Gunneridae</taxon>
        <taxon>Pentapetalae</taxon>
        <taxon>rosids</taxon>
        <taxon>fabids</taxon>
        <taxon>Rosales</taxon>
        <taxon>Rosaceae</taxon>
        <taxon>Amygdaloideae</taxon>
        <taxon>Amygdaleae</taxon>
        <taxon>Prunus</taxon>
    </lineage>
</organism>
<dbReference type="Proteomes" id="UP000327085">
    <property type="component" value="Chromosome 7"/>
</dbReference>
<evidence type="ECO:0000313" key="1">
    <source>
        <dbReference type="EMBL" id="VVA33508.1"/>
    </source>
</evidence>
<dbReference type="Gramene" id="VVA33508">
    <property type="protein sequence ID" value="VVA33508"/>
    <property type="gene ID" value="Prudul26B019974"/>
</dbReference>
<accession>A0A5E4G1L9</accession>
<dbReference type="AlphaFoldDB" id="A0A5E4G1L9"/>
<sequence>MGLVDIATKLNRLKIPIDPTYLVHIAFYYLPYDHMKSTYNTMKEDWAMDDLITIVVLEENRTKAYGGVVNMVTAKKYENKGATKWEVKKQNKSQKNRVPSMKEHSLENDICKRLDLGPNMAKVHQALNIHERFREWRWLLNKYWEKTGGLPPAKDVERWK</sequence>
<name>A0A5E4G1L9_PRUDU</name>